<dbReference type="RefSeq" id="WP_194029441.1">
    <property type="nucleotide sequence ID" value="NZ_JADEWZ010000013.1"/>
</dbReference>
<dbReference type="PRINTS" id="PR00412">
    <property type="entry name" value="EPOXHYDRLASE"/>
</dbReference>
<evidence type="ECO:0000259" key="2">
    <source>
        <dbReference type="Pfam" id="PF00561"/>
    </source>
</evidence>
<dbReference type="InterPro" id="IPR000639">
    <property type="entry name" value="Epox_hydrolase-like"/>
</dbReference>
<dbReference type="AlphaFoldDB" id="A0A8J7DWA1"/>
<evidence type="ECO:0000256" key="1">
    <source>
        <dbReference type="ARBA" id="ARBA00022801"/>
    </source>
</evidence>
<dbReference type="PRINTS" id="PR00111">
    <property type="entry name" value="ABHYDROLASE"/>
</dbReference>
<protein>
    <submittedName>
        <fullName evidence="3">Alpha/beta hydrolase</fullName>
    </submittedName>
</protein>
<dbReference type="GO" id="GO:0016787">
    <property type="term" value="F:hydrolase activity"/>
    <property type="evidence" value="ECO:0007669"/>
    <property type="project" value="UniProtKB-KW"/>
</dbReference>
<keyword evidence="4" id="KW-1185">Reference proteome</keyword>
<dbReference type="Gene3D" id="3.40.50.1820">
    <property type="entry name" value="alpha/beta hydrolase"/>
    <property type="match status" value="1"/>
</dbReference>
<dbReference type="PANTHER" id="PTHR43798:SF31">
    <property type="entry name" value="AB HYDROLASE SUPERFAMILY PROTEIN YCLE"/>
    <property type="match status" value="1"/>
</dbReference>
<evidence type="ECO:0000313" key="3">
    <source>
        <dbReference type="EMBL" id="MBE9116349.1"/>
    </source>
</evidence>
<dbReference type="InterPro" id="IPR029058">
    <property type="entry name" value="AB_hydrolase_fold"/>
</dbReference>
<dbReference type="GO" id="GO:0016020">
    <property type="term" value="C:membrane"/>
    <property type="evidence" value="ECO:0007669"/>
    <property type="project" value="TreeGrafter"/>
</dbReference>
<dbReference type="InterPro" id="IPR050266">
    <property type="entry name" value="AB_hydrolase_sf"/>
</dbReference>
<sequence>MNLNVELKGQGFPILCLHGHPGSAQAMSVFTNPLSQDFLTLAPDLRGYGKSRTSEDFAMSDHLEDLETLLDRFGIRRCLLLGWSLGGILALELLLRSPDRFSGLILIGSAARPAGNHPPTTWQDLLYTGIAGIVNWIRPGWQWNINTFGRRSLFRYLLSQHNPIAYHYLASEALSAYFNTSGAANRALSQSLREGYNRLEDLSKIQVPSLVLAGSNDCHITARSSQETAQALPHSQWRCYENVAHLFPWEIPELVLKDIQQWIEAHPNLVIE</sequence>
<proteinExistence type="predicted"/>
<name>A0A8J7DWA1_9CYAN</name>
<gene>
    <name evidence="3" type="ORF">IQ249_10610</name>
</gene>
<dbReference type="PANTHER" id="PTHR43798">
    <property type="entry name" value="MONOACYLGLYCEROL LIPASE"/>
    <property type="match status" value="1"/>
</dbReference>
<dbReference type="Proteomes" id="UP000654482">
    <property type="component" value="Unassembled WGS sequence"/>
</dbReference>
<dbReference type="InterPro" id="IPR000073">
    <property type="entry name" value="AB_hydrolase_1"/>
</dbReference>
<evidence type="ECO:0000313" key="4">
    <source>
        <dbReference type="Proteomes" id="UP000654482"/>
    </source>
</evidence>
<dbReference type="Pfam" id="PF00561">
    <property type="entry name" value="Abhydrolase_1"/>
    <property type="match status" value="1"/>
</dbReference>
<feature type="domain" description="AB hydrolase-1" evidence="2">
    <location>
        <begin position="13"/>
        <end position="250"/>
    </location>
</feature>
<keyword evidence="1 3" id="KW-0378">Hydrolase</keyword>
<organism evidence="3 4">
    <name type="scientific">Lusitaniella coriacea LEGE 07157</name>
    <dbReference type="NCBI Taxonomy" id="945747"/>
    <lineage>
        <taxon>Bacteria</taxon>
        <taxon>Bacillati</taxon>
        <taxon>Cyanobacteriota</taxon>
        <taxon>Cyanophyceae</taxon>
        <taxon>Spirulinales</taxon>
        <taxon>Lusitaniellaceae</taxon>
        <taxon>Lusitaniella</taxon>
    </lineage>
</organism>
<accession>A0A8J7DWA1</accession>
<dbReference type="EMBL" id="JADEWZ010000013">
    <property type="protein sequence ID" value="MBE9116349.1"/>
    <property type="molecule type" value="Genomic_DNA"/>
</dbReference>
<comment type="caution">
    <text evidence="3">The sequence shown here is derived from an EMBL/GenBank/DDBJ whole genome shotgun (WGS) entry which is preliminary data.</text>
</comment>
<reference evidence="3" key="1">
    <citation type="submission" date="2020-10" db="EMBL/GenBank/DDBJ databases">
        <authorList>
            <person name="Castelo-Branco R."/>
            <person name="Eusebio N."/>
            <person name="Adriana R."/>
            <person name="Vieira A."/>
            <person name="Brugerolle De Fraissinette N."/>
            <person name="Rezende De Castro R."/>
            <person name="Schneider M.P."/>
            <person name="Vasconcelos V."/>
            <person name="Leao P.N."/>
        </authorList>
    </citation>
    <scope>NUCLEOTIDE SEQUENCE</scope>
    <source>
        <strain evidence="3">LEGE 07157</strain>
    </source>
</reference>
<dbReference type="SUPFAM" id="SSF53474">
    <property type="entry name" value="alpha/beta-Hydrolases"/>
    <property type="match status" value="1"/>
</dbReference>